<dbReference type="InterPro" id="IPR011611">
    <property type="entry name" value="PfkB_dom"/>
</dbReference>
<dbReference type="Proteomes" id="UP000678393">
    <property type="component" value="Unassembled WGS sequence"/>
</dbReference>
<comment type="caution">
    <text evidence="2">The sequence shown here is derived from an EMBL/GenBank/DDBJ whole genome shotgun (WGS) entry which is preliminary data.</text>
</comment>
<dbReference type="PANTHER" id="PTHR42774:SF3">
    <property type="entry name" value="KETOHEXOKINASE"/>
    <property type="match status" value="1"/>
</dbReference>
<keyword evidence="3" id="KW-1185">Reference proteome</keyword>
<dbReference type="InterPro" id="IPR034093">
    <property type="entry name" value="KHK"/>
</dbReference>
<dbReference type="EMBL" id="CAJHNH020008554">
    <property type="protein sequence ID" value="CAG5136660.1"/>
    <property type="molecule type" value="Genomic_DNA"/>
</dbReference>
<protein>
    <recommendedName>
        <fullName evidence="1">Carbohydrate kinase PfkB domain-containing protein</fullName>
    </recommendedName>
</protein>
<sequence>MFKIEQDQRVLFVGLVCVDLFNVLPTFPTEDQGHRCLDCYWQRGGNASNSATVLSLLGGNAEFFGTLSDDRELDFIQKDFKEYNIHFDKSVIIPNTSCPMSVVIISQETKTRTILHTNKNLPELSLSNFEQKIDLNSPSIRWTHFEGRDNAYEISRMLTHINQYNEDRKSADIGYKPIITSLEAEKLRLAPGLDKYNVWELPDVMFISKDFAKSQGYKTMTEVVSGYLLKLKKGAVVICAWGEEGAAANSEETGIVTSSAFLPETVQDTCGAGDTFVAATIFALSRGQGLLKAITFGCAVAGAKCGMQGFKGLSNVTRLA</sequence>
<dbReference type="InterPro" id="IPR029056">
    <property type="entry name" value="Ribokinase-like"/>
</dbReference>
<dbReference type="GO" id="GO:0004454">
    <property type="term" value="F:ketohexokinase activity"/>
    <property type="evidence" value="ECO:0007669"/>
    <property type="project" value="InterPro"/>
</dbReference>
<dbReference type="InterPro" id="IPR052562">
    <property type="entry name" value="Ketohexokinase-related"/>
</dbReference>
<dbReference type="PANTHER" id="PTHR42774">
    <property type="entry name" value="PHOSPHOTRANSFERASE SYSTEM TRANSPORT PROTEIN"/>
    <property type="match status" value="1"/>
</dbReference>
<gene>
    <name evidence="2" type="ORF">CUNI_LOCUS22218</name>
</gene>
<dbReference type="CDD" id="cd01939">
    <property type="entry name" value="Ketohexokinase"/>
    <property type="match status" value="1"/>
</dbReference>
<dbReference type="OrthoDB" id="204058at2759"/>
<name>A0A8S4A7R5_9EUPU</name>
<dbReference type="AlphaFoldDB" id="A0A8S4A7R5"/>
<evidence type="ECO:0000313" key="3">
    <source>
        <dbReference type="Proteomes" id="UP000678393"/>
    </source>
</evidence>
<dbReference type="Gene3D" id="3.40.1190.20">
    <property type="match status" value="1"/>
</dbReference>
<dbReference type="GO" id="GO:0006000">
    <property type="term" value="P:fructose metabolic process"/>
    <property type="evidence" value="ECO:0007669"/>
    <property type="project" value="InterPro"/>
</dbReference>
<feature type="domain" description="Carbohydrate kinase PfkB" evidence="1">
    <location>
        <begin position="9"/>
        <end position="308"/>
    </location>
</feature>
<evidence type="ECO:0000259" key="1">
    <source>
        <dbReference type="Pfam" id="PF00294"/>
    </source>
</evidence>
<organism evidence="2 3">
    <name type="scientific">Candidula unifasciata</name>
    <dbReference type="NCBI Taxonomy" id="100452"/>
    <lineage>
        <taxon>Eukaryota</taxon>
        <taxon>Metazoa</taxon>
        <taxon>Spiralia</taxon>
        <taxon>Lophotrochozoa</taxon>
        <taxon>Mollusca</taxon>
        <taxon>Gastropoda</taxon>
        <taxon>Heterobranchia</taxon>
        <taxon>Euthyneura</taxon>
        <taxon>Panpulmonata</taxon>
        <taxon>Eupulmonata</taxon>
        <taxon>Stylommatophora</taxon>
        <taxon>Helicina</taxon>
        <taxon>Helicoidea</taxon>
        <taxon>Geomitridae</taxon>
        <taxon>Candidula</taxon>
    </lineage>
</organism>
<evidence type="ECO:0000313" key="2">
    <source>
        <dbReference type="EMBL" id="CAG5136660.1"/>
    </source>
</evidence>
<accession>A0A8S4A7R5</accession>
<dbReference type="Pfam" id="PF00294">
    <property type="entry name" value="PfkB"/>
    <property type="match status" value="1"/>
</dbReference>
<dbReference type="SUPFAM" id="SSF53613">
    <property type="entry name" value="Ribokinase-like"/>
    <property type="match status" value="1"/>
</dbReference>
<proteinExistence type="predicted"/>
<reference evidence="2" key="1">
    <citation type="submission" date="2021-04" db="EMBL/GenBank/DDBJ databases">
        <authorList>
            <consortium name="Molecular Ecology Group"/>
        </authorList>
    </citation>
    <scope>NUCLEOTIDE SEQUENCE</scope>
</reference>